<evidence type="ECO:0000313" key="2">
    <source>
        <dbReference type="Proteomes" id="UP000007813"/>
    </source>
</evidence>
<accession>J2ZXM2</accession>
<name>J2ZXM2_9EURY</name>
<protein>
    <submittedName>
        <fullName evidence="1">Uncharacterized protein</fullName>
    </submittedName>
</protein>
<gene>
    <name evidence="1" type="ORF">HSB1_38530</name>
</gene>
<reference evidence="1 2" key="1">
    <citation type="journal article" date="2012" name="J. Bacteriol.">
        <title>Draft Genome Sequence of the Extremely Halophilic Archaeon Halogranum salarium B-1T.</title>
        <authorList>
            <person name="Kim K.K."/>
            <person name="Lee K.C."/>
            <person name="Lee J.S."/>
        </authorList>
    </citation>
    <scope>NUCLEOTIDE SEQUENCE [LARGE SCALE GENOMIC DNA]</scope>
    <source>
        <strain evidence="1 2">B-1</strain>
    </source>
</reference>
<dbReference type="EMBL" id="ALJD01000010">
    <property type="protein sequence ID" value="EJN57768.1"/>
    <property type="molecule type" value="Genomic_DNA"/>
</dbReference>
<organism evidence="1 2">
    <name type="scientific">Halogranum salarium B-1</name>
    <dbReference type="NCBI Taxonomy" id="1210908"/>
    <lineage>
        <taxon>Archaea</taxon>
        <taxon>Methanobacteriati</taxon>
        <taxon>Methanobacteriota</taxon>
        <taxon>Stenosarchaea group</taxon>
        <taxon>Halobacteria</taxon>
        <taxon>Halobacteriales</taxon>
        <taxon>Haloferacaceae</taxon>
    </lineage>
</organism>
<comment type="caution">
    <text evidence="1">The sequence shown here is derived from an EMBL/GenBank/DDBJ whole genome shotgun (WGS) entry which is preliminary data.</text>
</comment>
<proteinExistence type="predicted"/>
<dbReference type="AlphaFoldDB" id="J2ZXM2"/>
<dbReference type="Proteomes" id="UP000007813">
    <property type="component" value="Unassembled WGS sequence"/>
</dbReference>
<sequence>MGRIANGLSLGQRLVFIELSELAHECVPAGSDEAYDDEPKAFSVAATQWTHLALASPLEIESAA</sequence>
<evidence type="ECO:0000313" key="1">
    <source>
        <dbReference type="EMBL" id="EJN57768.1"/>
    </source>
</evidence>